<evidence type="ECO:0000313" key="2">
    <source>
        <dbReference type="Proteomes" id="UP001732700"/>
    </source>
</evidence>
<evidence type="ECO:0000313" key="1">
    <source>
        <dbReference type="EnsemblPlants" id="AVESA.00010b.r2.7CG0668980.1.CDS"/>
    </source>
</evidence>
<dbReference type="Proteomes" id="UP001732700">
    <property type="component" value="Chromosome 7C"/>
</dbReference>
<dbReference type="EnsemblPlants" id="AVESA.00010b.r2.7CG0668980.1">
    <property type="protein sequence ID" value="AVESA.00010b.r2.7CG0668980.1.CDS"/>
    <property type="gene ID" value="AVESA.00010b.r2.7CG0668980"/>
</dbReference>
<reference evidence="1" key="2">
    <citation type="submission" date="2025-09" db="UniProtKB">
        <authorList>
            <consortium name="EnsemblPlants"/>
        </authorList>
    </citation>
    <scope>IDENTIFICATION</scope>
</reference>
<sequence>MEESRSFRRDVSLSIPTMETITIVSPFFKIVPVLYDEMAKQVPEPDNSIISARRAAVLLVKKALAEFLGTFLLIFIVLSALIMNATHDGALGLLGVATTAGLVIVVIVSSLVHVSGAHLNPAVSISMAVFGYLPRAHLAPYMAAQFLGSIAASFLANAIYRPENPGAIVATVPTLGTAETFLIEFVITFILLFVIVALVVDPKAPWGPRFGMRGGEQAGGEMWPGMGLEKGGRGGLEGRSVWRSLREKTVEAGRQLGPRPGMFFIGG</sequence>
<reference evidence="1" key="1">
    <citation type="submission" date="2021-05" db="EMBL/GenBank/DDBJ databases">
        <authorList>
            <person name="Scholz U."/>
            <person name="Mascher M."/>
            <person name="Fiebig A."/>
        </authorList>
    </citation>
    <scope>NUCLEOTIDE SEQUENCE [LARGE SCALE GENOMIC DNA]</scope>
</reference>
<proteinExistence type="predicted"/>
<accession>A0ACD5ZZN7</accession>
<keyword evidence="2" id="KW-1185">Reference proteome</keyword>
<organism evidence="1 2">
    <name type="scientific">Avena sativa</name>
    <name type="common">Oat</name>
    <dbReference type="NCBI Taxonomy" id="4498"/>
    <lineage>
        <taxon>Eukaryota</taxon>
        <taxon>Viridiplantae</taxon>
        <taxon>Streptophyta</taxon>
        <taxon>Embryophyta</taxon>
        <taxon>Tracheophyta</taxon>
        <taxon>Spermatophyta</taxon>
        <taxon>Magnoliopsida</taxon>
        <taxon>Liliopsida</taxon>
        <taxon>Poales</taxon>
        <taxon>Poaceae</taxon>
        <taxon>BOP clade</taxon>
        <taxon>Pooideae</taxon>
        <taxon>Poodae</taxon>
        <taxon>Poeae</taxon>
        <taxon>Poeae Chloroplast Group 1 (Aveneae type)</taxon>
        <taxon>Aveninae</taxon>
        <taxon>Avena</taxon>
    </lineage>
</organism>
<name>A0ACD5ZZN7_AVESA</name>
<protein>
    <submittedName>
        <fullName evidence="1">Uncharacterized protein</fullName>
    </submittedName>
</protein>